<proteinExistence type="inferred from homology"/>
<gene>
    <name evidence="3" type="ORF">SAMN06275492_10119</name>
</gene>
<evidence type="ECO:0000313" key="3">
    <source>
        <dbReference type="EMBL" id="SMG08244.1"/>
    </source>
</evidence>
<dbReference type="EMBL" id="FXBB01000001">
    <property type="protein sequence ID" value="SMG08244.1"/>
    <property type="molecule type" value="Genomic_DNA"/>
</dbReference>
<dbReference type="AlphaFoldDB" id="A0A1X7I1Q8"/>
<evidence type="ECO:0000256" key="2">
    <source>
        <dbReference type="SAM" id="MobiDB-lite"/>
    </source>
</evidence>
<dbReference type="STRING" id="561720.SAMN06275492_10119"/>
<keyword evidence="4" id="KW-1185">Reference proteome</keyword>
<organism evidence="3 4">
    <name type="scientific">Dethiosulfovibrio salsuginis</name>
    <dbReference type="NCBI Taxonomy" id="561720"/>
    <lineage>
        <taxon>Bacteria</taxon>
        <taxon>Thermotogati</taxon>
        <taxon>Synergistota</taxon>
        <taxon>Synergistia</taxon>
        <taxon>Synergistales</taxon>
        <taxon>Dethiosulfovibrionaceae</taxon>
        <taxon>Dethiosulfovibrio</taxon>
    </lineage>
</organism>
<feature type="region of interest" description="Disordered" evidence="2">
    <location>
        <begin position="144"/>
        <end position="180"/>
    </location>
</feature>
<dbReference type="InterPro" id="IPR005531">
    <property type="entry name" value="Asp23"/>
</dbReference>
<accession>A0A1X7I1Q8</accession>
<name>A0A1X7I1Q8_9BACT</name>
<protein>
    <submittedName>
        <fullName evidence="3">Uncharacterized conserved protein YloU, alkaline shock protein (Asp23) family</fullName>
    </submittedName>
</protein>
<evidence type="ECO:0000256" key="1">
    <source>
        <dbReference type="ARBA" id="ARBA00005721"/>
    </source>
</evidence>
<dbReference type="RefSeq" id="WP_143340751.1">
    <property type="nucleotide sequence ID" value="NZ_FXBB01000001.1"/>
</dbReference>
<evidence type="ECO:0000313" key="4">
    <source>
        <dbReference type="Proteomes" id="UP000193355"/>
    </source>
</evidence>
<dbReference type="OrthoDB" id="9793465at2"/>
<comment type="similarity">
    <text evidence="1">Belongs to the asp23 family.</text>
</comment>
<dbReference type="Pfam" id="PF03780">
    <property type="entry name" value="Asp23"/>
    <property type="match status" value="1"/>
</dbReference>
<dbReference type="Proteomes" id="UP000193355">
    <property type="component" value="Unassembled WGS sequence"/>
</dbReference>
<dbReference type="PANTHER" id="PTHR34297">
    <property type="entry name" value="HYPOTHETICAL CYTOSOLIC PROTEIN-RELATED"/>
    <property type="match status" value="1"/>
</dbReference>
<reference evidence="4" key="1">
    <citation type="submission" date="2017-04" db="EMBL/GenBank/DDBJ databases">
        <authorList>
            <person name="Varghese N."/>
            <person name="Submissions S."/>
        </authorList>
    </citation>
    <scope>NUCLEOTIDE SEQUENCE [LARGE SCALE GENOMIC DNA]</scope>
    <source>
        <strain evidence="4">USBA 82</strain>
    </source>
</reference>
<sequence>MDEMSSAVETEMAEVVDVDKAIDEAERENLSDVSGKVHISEDVITELARQSLVKISGIQPASSSIASKLGLGRKVTEGVKVSIDEGDSPSISVDAFVMVKYGLRIPDLAWDVQETIKNELESMTGYTVNYVNIYVQGVYFNDPKTDTSLEETTPPDKSVGDLYPDGKTDGHPSVLPEDQG</sequence>